<evidence type="ECO:0000256" key="3">
    <source>
        <dbReference type="ARBA" id="ARBA00023136"/>
    </source>
</evidence>
<keyword evidence="1" id="KW-1003">Cell membrane</keyword>
<name>A0AAW3RR59_9GAMM</name>
<reference evidence="6 7" key="1">
    <citation type="submission" date="2020-07" db="EMBL/GenBank/DDBJ databases">
        <title>Updated taxonomy of Pectobacterium genus in the CIRM-CFBP bacterial collection: when new species reveal old endemic population.</title>
        <authorList>
            <person name="Pedron J."/>
            <person name="Barny M.A."/>
            <person name="Portier P."/>
        </authorList>
    </citation>
    <scope>NUCLEOTIDE SEQUENCE [LARGE SCALE GENOMIC DNA]</scope>
    <source>
        <strain evidence="6 7">CFBP5669</strain>
    </source>
</reference>
<keyword evidence="4" id="KW-0564">Palmitate</keyword>
<evidence type="ECO:0000256" key="2">
    <source>
        <dbReference type="ARBA" id="ARBA00022729"/>
    </source>
</evidence>
<accession>A0AAW3RR59</accession>
<comment type="caution">
    <text evidence="6">The sequence shown here is derived from an EMBL/GenBank/DDBJ whole genome shotgun (WGS) entry which is preliminary data.</text>
</comment>
<evidence type="ECO:0000256" key="1">
    <source>
        <dbReference type="ARBA" id="ARBA00022475"/>
    </source>
</evidence>
<dbReference type="AlphaFoldDB" id="A0AAW3RR59"/>
<evidence type="ECO:0000256" key="5">
    <source>
        <dbReference type="ARBA" id="ARBA00023288"/>
    </source>
</evidence>
<organism evidence="6 7">
    <name type="scientific">Pectobacterium versatile</name>
    <dbReference type="NCBI Taxonomy" id="2488639"/>
    <lineage>
        <taxon>Bacteria</taxon>
        <taxon>Pseudomonadati</taxon>
        <taxon>Pseudomonadota</taxon>
        <taxon>Gammaproteobacteria</taxon>
        <taxon>Enterobacterales</taxon>
        <taxon>Pectobacteriaceae</taxon>
        <taxon>Pectobacterium</taxon>
    </lineage>
</organism>
<keyword evidence="2" id="KW-0732">Signal</keyword>
<dbReference type="GO" id="GO:0005886">
    <property type="term" value="C:plasma membrane"/>
    <property type="evidence" value="ECO:0007669"/>
    <property type="project" value="InterPro"/>
</dbReference>
<proteinExistence type="predicted"/>
<keyword evidence="3" id="KW-0472">Membrane</keyword>
<evidence type="ECO:0000256" key="4">
    <source>
        <dbReference type="ARBA" id="ARBA00023139"/>
    </source>
</evidence>
<dbReference type="InterPro" id="IPR010646">
    <property type="entry name" value="UPF0257"/>
</dbReference>
<dbReference type="Proteomes" id="UP000584405">
    <property type="component" value="Unassembled WGS sequence"/>
</dbReference>
<dbReference type="PROSITE" id="PS51257">
    <property type="entry name" value="PROKAR_LIPOPROTEIN"/>
    <property type="match status" value="1"/>
</dbReference>
<keyword evidence="5 6" id="KW-0449">Lipoprotein</keyword>
<dbReference type="Pfam" id="PF06788">
    <property type="entry name" value="UPF0257"/>
    <property type="match status" value="1"/>
</dbReference>
<dbReference type="EMBL" id="JACDRT010000007">
    <property type="protein sequence ID" value="MBA0159568.1"/>
    <property type="molecule type" value="Genomic_DNA"/>
</dbReference>
<sequence>MKFQIPILLSVFLLAGCFEDNKYSESNMKLFAMLYSFEPIKGHVKETHFVVKGDGGNNFQDVLIKFDDKGCLANMEVAGKPVGMVSLKREKDKIVGTENNEKVVFDINEHCLILNKKTEGSSNVVVFSYDENGSIATIKDEKPGKDYHISYKLDGTESIIKVLMADKLADETKTIFHDPINKPLDYLAMSDGFLLGESQTNMSCKYENKNPVSCDLAYRFIKENSVFKFHADINTVFY</sequence>
<gene>
    <name evidence="6" type="ORF">H0253_12045</name>
</gene>
<evidence type="ECO:0000313" key="6">
    <source>
        <dbReference type="EMBL" id="MBA0159568.1"/>
    </source>
</evidence>
<evidence type="ECO:0000313" key="7">
    <source>
        <dbReference type="Proteomes" id="UP000584405"/>
    </source>
</evidence>
<dbReference type="RefSeq" id="WP_180790280.1">
    <property type="nucleotide sequence ID" value="NZ_CAKLIO010000004.1"/>
</dbReference>
<protein>
    <submittedName>
        <fullName evidence="6">YnfC family lipoprotein</fullName>
    </submittedName>
</protein>